<dbReference type="InterPro" id="IPR050968">
    <property type="entry name" value="Cytochrome_c_oxidase_bac_sub4"/>
</dbReference>
<evidence type="ECO:0000313" key="11">
    <source>
        <dbReference type="EMBL" id="MDG0794411.1"/>
    </source>
</evidence>
<dbReference type="GO" id="GO:0009486">
    <property type="term" value="F:cytochrome bo3 ubiquinol oxidase activity"/>
    <property type="evidence" value="ECO:0007669"/>
    <property type="project" value="InterPro"/>
</dbReference>
<dbReference type="EMBL" id="JAPDHZ010000006">
    <property type="protein sequence ID" value="MDG0794411.1"/>
    <property type="molecule type" value="Genomic_DNA"/>
</dbReference>
<evidence type="ECO:0000256" key="5">
    <source>
        <dbReference type="ARBA" id="ARBA00022692"/>
    </source>
</evidence>
<dbReference type="GO" id="GO:0019646">
    <property type="term" value="P:aerobic electron transport chain"/>
    <property type="evidence" value="ECO:0007669"/>
    <property type="project" value="TreeGrafter"/>
</dbReference>
<sequence>MAQHHDTHASHGADAHESHGSLKSYVLGFVLSLILTAIPLILVLNDIVTGNAADVVLLVTAVLQFVVQLFFFMHLKEEKKPRYNLMVLLLGLVIVLTIVAGSIWIMKYNMVSH</sequence>
<evidence type="ECO:0000256" key="6">
    <source>
        <dbReference type="ARBA" id="ARBA00022982"/>
    </source>
</evidence>
<dbReference type="GO" id="GO:0015990">
    <property type="term" value="P:electron transport coupled proton transport"/>
    <property type="evidence" value="ECO:0007669"/>
    <property type="project" value="InterPro"/>
</dbReference>
<dbReference type="RefSeq" id="WP_277568159.1">
    <property type="nucleotide sequence ID" value="NZ_JAPDHZ010000006.1"/>
</dbReference>
<dbReference type="GO" id="GO:0015078">
    <property type="term" value="F:proton transmembrane transporter activity"/>
    <property type="evidence" value="ECO:0007669"/>
    <property type="project" value="TreeGrafter"/>
</dbReference>
<dbReference type="InterPro" id="IPR005171">
    <property type="entry name" value="Cyt_c_oxidase_su4_prok"/>
</dbReference>
<reference evidence="11 12" key="1">
    <citation type="submission" date="2022-10" db="EMBL/GenBank/DDBJ databases">
        <title>Comparative genomic analysis of Cohnella hashimotonis sp. nov., isolated from the International Space Station.</title>
        <authorList>
            <person name="Simpson A."/>
            <person name="Venkateswaran K."/>
        </authorList>
    </citation>
    <scope>NUCLEOTIDE SEQUENCE [LARGE SCALE GENOMIC DNA]</scope>
    <source>
        <strain evidence="11 12">DSM 18997</strain>
    </source>
</reference>
<accession>A0A9X4KM12</accession>
<keyword evidence="12" id="KW-1185">Reference proteome</keyword>
<dbReference type="Pfam" id="PF03626">
    <property type="entry name" value="COX4_pro"/>
    <property type="match status" value="1"/>
</dbReference>
<organism evidence="11 12">
    <name type="scientific">Cohnella ginsengisoli</name>
    <dbReference type="NCBI Taxonomy" id="425004"/>
    <lineage>
        <taxon>Bacteria</taxon>
        <taxon>Bacillati</taxon>
        <taxon>Bacillota</taxon>
        <taxon>Bacilli</taxon>
        <taxon>Bacillales</taxon>
        <taxon>Paenibacillaceae</taxon>
        <taxon>Cohnella</taxon>
    </lineage>
</organism>
<feature type="transmembrane region" description="Helical" evidence="10">
    <location>
        <begin position="85"/>
        <end position="106"/>
    </location>
</feature>
<keyword evidence="7 10" id="KW-1133">Transmembrane helix</keyword>
<evidence type="ECO:0000256" key="2">
    <source>
        <dbReference type="ARBA" id="ARBA00008079"/>
    </source>
</evidence>
<comment type="subcellular location">
    <subcellularLocation>
        <location evidence="1">Cell membrane</location>
        <topology evidence="1">Multi-pass membrane protein</topology>
    </subcellularLocation>
</comment>
<evidence type="ECO:0000256" key="7">
    <source>
        <dbReference type="ARBA" id="ARBA00022989"/>
    </source>
</evidence>
<dbReference type="NCBIfam" id="TIGR02847">
    <property type="entry name" value="CyoD"/>
    <property type="match status" value="1"/>
</dbReference>
<keyword evidence="6" id="KW-0249">Electron transport</keyword>
<evidence type="ECO:0000313" key="12">
    <source>
        <dbReference type="Proteomes" id="UP001153387"/>
    </source>
</evidence>
<keyword evidence="9 10" id="KW-0472">Membrane</keyword>
<evidence type="ECO:0000256" key="9">
    <source>
        <dbReference type="ARBA" id="ARBA00023136"/>
    </source>
</evidence>
<evidence type="ECO:0000256" key="3">
    <source>
        <dbReference type="ARBA" id="ARBA00022448"/>
    </source>
</evidence>
<keyword evidence="8" id="KW-0560">Oxidoreductase</keyword>
<dbReference type="PANTHER" id="PTHR36835">
    <property type="entry name" value="CYTOCHROME BO(3) UBIQUINOL OXIDASE SUBUNIT 4"/>
    <property type="match status" value="1"/>
</dbReference>
<dbReference type="AlphaFoldDB" id="A0A9X4KM12"/>
<evidence type="ECO:0000256" key="1">
    <source>
        <dbReference type="ARBA" id="ARBA00004651"/>
    </source>
</evidence>
<dbReference type="GO" id="GO:0009319">
    <property type="term" value="C:cytochrome o ubiquinol oxidase complex"/>
    <property type="evidence" value="ECO:0007669"/>
    <property type="project" value="TreeGrafter"/>
</dbReference>
<dbReference type="Proteomes" id="UP001153387">
    <property type="component" value="Unassembled WGS sequence"/>
</dbReference>
<keyword evidence="5 10" id="KW-0812">Transmembrane</keyword>
<evidence type="ECO:0000256" key="4">
    <source>
        <dbReference type="ARBA" id="ARBA00022475"/>
    </source>
</evidence>
<comment type="similarity">
    <text evidence="2">Belongs to the cytochrome c oxidase bacterial subunit 4 family.</text>
</comment>
<evidence type="ECO:0000256" key="8">
    <source>
        <dbReference type="ARBA" id="ARBA00023002"/>
    </source>
</evidence>
<dbReference type="PANTHER" id="PTHR36835:SF1">
    <property type="entry name" value="CYTOCHROME BO(3) UBIQUINOL OXIDASE SUBUNIT 4"/>
    <property type="match status" value="1"/>
</dbReference>
<name>A0A9X4KM12_9BACL</name>
<evidence type="ECO:0000256" key="10">
    <source>
        <dbReference type="SAM" id="Phobius"/>
    </source>
</evidence>
<feature type="transmembrane region" description="Helical" evidence="10">
    <location>
        <begin position="55"/>
        <end position="73"/>
    </location>
</feature>
<dbReference type="InterPro" id="IPR014210">
    <property type="entry name" value="Cyt_o_ubiqinol_oxidase_su4"/>
</dbReference>
<feature type="transmembrane region" description="Helical" evidence="10">
    <location>
        <begin position="25"/>
        <end position="43"/>
    </location>
</feature>
<proteinExistence type="inferred from homology"/>
<dbReference type="GO" id="GO:0005886">
    <property type="term" value="C:plasma membrane"/>
    <property type="evidence" value="ECO:0007669"/>
    <property type="project" value="UniProtKB-SubCell"/>
</dbReference>
<comment type="caution">
    <text evidence="11">The sequence shown here is derived from an EMBL/GenBank/DDBJ whole genome shotgun (WGS) entry which is preliminary data.</text>
</comment>
<gene>
    <name evidence="11" type="primary">cyoD</name>
    <name evidence="11" type="ORF">OMP38_28940</name>
</gene>
<keyword evidence="4" id="KW-1003">Cell membrane</keyword>
<protein>
    <submittedName>
        <fullName evidence="11">Cytochrome o ubiquinol oxidase subunit IV</fullName>
    </submittedName>
</protein>
<keyword evidence="3" id="KW-0813">Transport</keyword>